<name>A0A5R9KIP2_9BACT</name>
<gene>
    <name evidence="2" type="ORF">FEM55_02795</name>
</gene>
<dbReference type="RefSeq" id="WP_138279789.1">
    <property type="nucleotide sequence ID" value="NZ_BMGE01000001.1"/>
</dbReference>
<proteinExistence type="predicted"/>
<evidence type="ECO:0000313" key="3">
    <source>
        <dbReference type="Proteomes" id="UP000309788"/>
    </source>
</evidence>
<keyword evidence="3" id="KW-1185">Reference proteome</keyword>
<feature type="region of interest" description="Disordered" evidence="1">
    <location>
        <begin position="1"/>
        <end position="34"/>
    </location>
</feature>
<evidence type="ECO:0000313" key="2">
    <source>
        <dbReference type="EMBL" id="TLU96093.1"/>
    </source>
</evidence>
<comment type="caution">
    <text evidence="2">The sequence shown here is derived from an EMBL/GenBank/DDBJ whole genome shotgun (WGS) entry which is preliminary data.</text>
</comment>
<organism evidence="2 3">
    <name type="scientific">Dyadobacter sediminis</name>
    <dbReference type="NCBI Taxonomy" id="1493691"/>
    <lineage>
        <taxon>Bacteria</taxon>
        <taxon>Pseudomonadati</taxon>
        <taxon>Bacteroidota</taxon>
        <taxon>Cytophagia</taxon>
        <taxon>Cytophagales</taxon>
        <taxon>Spirosomataceae</taxon>
        <taxon>Dyadobacter</taxon>
    </lineage>
</organism>
<evidence type="ECO:0000256" key="1">
    <source>
        <dbReference type="SAM" id="MobiDB-lite"/>
    </source>
</evidence>
<accession>A0A5R9KIP2</accession>
<dbReference type="Proteomes" id="UP000309788">
    <property type="component" value="Unassembled WGS sequence"/>
</dbReference>
<dbReference type="EMBL" id="VCEI01000011">
    <property type="protein sequence ID" value="TLU96093.1"/>
    <property type="molecule type" value="Genomic_DNA"/>
</dbReference>
<sequence length="119" mass="13271">MILASGWSRWQKEGDVATHPKPIVGGNKDSNQSSTRYLEDGSYIRLRNVRLGYTIPVDAVRRIGFARANIFVSVDNLWTGTKFTGPDPEASFSFEDTPGNSSIKYPISRKLLFGVNFTL</sequence>
<protein>
    <recommendedName>
        <fullName evidence="4">TonB-dependent receptor</fullName>
    </recommendedName>
</protein>
<evidence type="ECO:0008006" key="4">
    <source>
        <dbReference type="Google" id="ProtNLM"/>
    </source>
</evidence>
<dbReference type="AlphaFoldDB" id="A0A5R9KIP2"/>
<reference evidence="2 3" key="1">
    <citation type="submission" date="2019-05" db="EMBL/GenBank/DDBJ databases">
        <authorList>
            <person name="Qu J.-H."/>
        </authorList>
    </citation>
    <scope>NUCLEOTIDE SEQUENCE [LARGE SCALE GENOMIC DNA]</scope>
    <source>
        <strain evidence="2 3">Z12</strain>
    </source>
</reference>
<dbReference type="OrthoDB" id="9768177at2"/>